<dbReference type="Proteomes" id="UP000823771">
    <property type="component" value="Unassembled WGS sequence"/>
</dbReference>
<dbReference type="AlphaFoldDB" id="A0A9D9IVL1"/>
<keyword evidence="2" id="KW-0408">Iron</keyword>
<dbReference type="InterPro" id="IPR017896">
    <property type="entry name" value="4Fe4S_Fe-S-bd"/>
</dbReference>
<dbReference type="EMBL" id="JADILZ010000074">
    <property type="protein sequence ID" value="MBO8478824.1"/>
    <property type="molecule type" value="Genomic_DNA"/>
</dbReference>
<dbReference type="InterPro" id="IPR047964">
    <property type="entry name" value="EFR1-like"/>
</dbReference>
<organism evidence="5 6">
    <name type="scientific">Candidatus Cryptobacteroides excrementipullorum</name>
    <dbReference type="NCBI Taxonomy" id="2840761"/>
    <lineage>
        <taxon>Bacteria</taxon>
        <taxon>Pseudomonadati</taxon>
        <taxon>Bacteroidota</taxon>
        <taxon>Bacteroidia</taxon>
        <taxon>Bacteroidales</taxon>
        <taxon>Candidatus Cryptobacteroides</taxon>
    </lineage>
</organism>
<evidence type="ECO:0000256" key="2">
    <source>
        <dbReference type="ARBA" id="ARBA00023004"/>
    </source>
</evidence>
<gene>
    <name evidence="5" type="ORF">IAB80_08055</name>
</gene>
<sequence>MSFTIGGVLPPPWYAVLKAGYRFAVLTYGNRKCNSAEIWDEVSRKAGCPFDYITTMIMVDNWLPNFDMNAQMKIDKHIPESLERISSDINARRNWLEPVTETERQQHAGFLQASGIDPDTGFLMRSQDAFALTDGCIGCGICTEVCPRGNYSLTSTGVKTEGDCDFCFACIHNCPQKAIVFRQMKEVNPDARYRNEHVSLWSIKESNRQ</sequence>
<accession>A0A9D9IVL1</accession>
<evidence type="ECO:0000256" key="3">
    <source>
        <dbReference type="ARBA" id="ARBA00023014"/>
    </source>
</evidence>
<dbReference type="NCBIfam" id="NF038196">
    <property type="entry name" value="ferrodoxin_EFR1"/>
    <property type="match status" value="1"/>
</dbReference>
<evidence type="ECO:0000256" key="1">
    <source>
        <dbReference type="ARBA" id="ARBA00022723"/>
    </source>
</evidence>
<evidence type="ECO:0000313" key="5">
    <source>
        <dbReference type="EMBL" id="MBO8478824.1"/>
    </source>
</evidence>
<feature type="domain" description="4Fe-4S ferredoxin-type" evidence="4">
    <location>
        <begin position="127"/>
        <end position="156"/>
    </location>
</feature>
<dbReference type="Gene3D" id="3.30.70.20">
    <property type="match status" value="1"/>
</dbReference>
<proteinExistence type="predicted"/>
<reference evidence="5" key="1">
    <citation type="submission" date="2020-10" db="EMBL/GenBank/DDBJ databases">
        <authorList>
            <person name="Gilroy R."/>
        </authorList>
    </citation>
    <scope>NUCLEOTIDE SEQUENCE</scope>
    <source>
        <strain evidence="5">2478</strain>
    </source>
</reference>
<dbReference type="SUPFAM" id="SSF54862">
    <property type="entry name" value="4Fe-4S ferredoxins"/>
    <property type="match status" value="1"/>
</dbReference>
<evidence type="ECO:0000259" key="4">
    <source>
        <dbReference type="PROSITE" id="PS51379"/>
    </source>
</evidence>
<dbReference type="GO" id="GO:0046872">
    <property type="term" value="F:metal ion binding"/>
    <property type="evidence" value="ECO:0007669"/>
    <property type="project" value="UniProtKB-KW"/>
</dbReference>
<dbReference type="PROSITE" id="PS00198">
    <property type="entry name" value="4FE4S_FER_1"/>
    <property type="match status" value="2"/>
</dbReference>
<keyword evidence="3" id="KW-0411">Iron-sulfur</keyword>
<comment type="caution">
    <text evidence="5">The sequence shown here is derived from an EMBL/GenBank/DDBJ whole genome shotgun (WGS) entry which is preliminary data.</text>
</comment>
<evidence type="ECO:0000313" key="6">
    <source>
        <dbReference type="Proteomes" id="UP000823771"/>
    </source>
</evidence>
<keyword evidence="1" id="KW-0479">Metal-binding</keyword>
<dbReference type="GO" id="GO:0051536">
    <property type="term" value="F:iron-sulfur cluster binding"/>
    <property type="evidence" value="ECO:0007669"/>
    <property type="project" value="UniProtKB-KW"/>
</dbReference>
<dbReference type="PROSITE" id="PS51379">
    <property type="entry name" value="4FE4S_FER_2"/>
    <property type="match status" value="1"/>
</dbReference>
<name>A0A9D9IVL1_9BACT</name>
<reference evidence="5" key="2">
    <citation type="journal article" date="2021" name="PeerJ">
        <title>Extensive microbial diversity within the chicken gut microbiome revealed by metagenomics and culture.</title>
        <authorList>
            <person name="Gilroy R."/>
            <person name="Ravi A."/>
            <person name="Getino M."/>
            <person name="Pursley I."/>
            <person name="Horton D.L."/>
            <person name="Alikhan N.F."/>
            <person name="Baker D."/>
            <person name="Gharbi K."/>
            <person name="Hall N."/>
            <person name="Watson M."/>
            <person name="Adriaenssens E.M."/>
            <person name="Foster-Nyarko E."/>
            <person name="Jarju S."/>
            <person name="Secka A."/>
            <person name="Antonio M."/>
            <person name="Oren A."/>
            <person name="Chaudhuri R.R."/>
            <person name="La Ragione R."/>
            <person name="Hildebrand F."/>
            <person name="Pallen M.J."/>
        </authorList>
    </citation>
    <scope>NUCLEOTIDE SEQUENCE</scope>
    <source>
        <strain evidence="5">2478</strain>
    </source>
</reference>
<protein>
    <submittedName>
        <fullName evidence="5">4Fe-4S dicluster domain-containing protein</fullName>
    </submittedName>
</protein>
<dbReference type="InterPro" id="IPR017900">
    <property type="entry name" value="4Fe4S_Fe_S_CS"/>
</dbReference>
<dbReference type="Pfam" id="PF13187">
    <property type="entry name" value="Fer4_9"/>
    <property type="match status" value="1"/>
</dbReference>